<gene>
    <name evidence="2" type="ORF">ACFPB0_09330</name>
</gene>
<comment type="caution">
    <text evidence="2">The sequence shown here is derived from an EMBL/GenBank/DDBJ whole genome shotgun (WGS) entry which is preliminary data.</text>
</comment>
<dbReference type="Proteomes" id="UP001596024">
    <property type="component" value="Unassembled WGS sequence"/>
</dbReference>
<feature type="transmembrane region" description="Helical" evidence="1">
    <location>
        <begin position="40"/>
        <end position="58"/>
    </location>
</feature>
<accession>A0ABV9NFK3</accession>
<dbReference type="EMBL" id="JBHSGQ010000004">
    <property type="protein sequence ID" value="MFC4725488.1"/>
    <property type="molecule type" value="Genomic_DNA"/>
</dbReference>
<dbReference type="RefSeq" id="WP_371393440.1">
    <property type="nucleotide sequence ID" value="NZ_CP163421.1"/>
</dbReference>
<feature type="transmembrane region" description="Helical" evidence="1">
    <location>
        <begin position="12"/>
        <end position="34"/>
    </location>
</feature>
<protein>
    <submittedName>
        <fullName evidence="2">Uncharacterized protein</fullName>
    </submittedName>
</protein>
<evidence type="ECO:0000313" key="3">
    <source>
        <dbReference type="Proteomes" id="UP001596024"/>
    </source>
</evidence>
<proteinExistence type="predicted"/>
<organism evidence="2 3">
    <name type="scientific">Glycocaulis abyssi</name>
    <dbReference type="NCBI Taxonomy" id="1433403"/>
    <lineage>
        <taxon>Bacteria</taxon>
        <taxon>Pseudomonadati</taxon>
        <taxon>Pseudomonadota</taxon>
        <taxon>Alphaproteobacteria</taxon>
        <taxon>Maricaulales</taxon>
        <taxon>Maricaulaceae</taxon>
        <taxon>Glycocaulis</taxon>
    </lineage>
</organism>
<keyword evidence="3" id="KW-1185">Reference proteome</keyword>
<reference evidence="3" key="1">
    <citation type="journal article" date="2019" name="Int. J. Syst. Evol. Microbiol.">
        <title>The Global Catalogue of Microorganisms (GCM) 10K type strain sequencing project: providing services to taxonomists for standard genome sequencing and annotation.</title>
        <authorList>
            <consortium name="The Broad Institute Genomics Platform"/>
            <consortium name="The Broad Institute Genome Sequencing Center for Infectious Disease"/>
            <person name="Wu L."/>
            <person name="Ma J."/>
        </authorList>
    </citation>
    <scope>NUCLEOTIDE SEQUENCE [LARGE SCALE GENOMIC DNA]</scope>
    <source>
        <strain evidence="3">CCUG 62981</strain>
    </source>
</reference>
<evidence type="ECO:0000256" key="1">
    <source>
        <dbReference type="SAM" id="Phobius"/>
    </source>
</evidence>
<keyword evidence="1" id="KW-0812">Transmembrane</keyword>
<sequence>MPEDNNTSEREWVRRILIWTLPLDLGLLGLVAVILMGWELWTGIGLLIAGALGTLMVIGQHYRIGPDR</sequence>
<keyword evidence="1" id="KW-0472">Membrane</keyword>
<keyword evidence="1" id="KW-1133">Transmembrane helix</keyword>
<name>A0ABV9NFK3_9PROT</name>
<evidence type="ECO:0000313" key="2">
    <source>
        <dbReference type="EMBL" id="MFC4725488.1"/>
    </source>
</evidence>